<evidence type="ECO:0000313" key="2">
    <source>
        <dbReference type="EMBL" id="KKK57461.1"/>
    </source>
</evidence>
<reference evidence="2" key="1">
    <citation type="journal article" date="2015" name="Nature">
        <title>Complex archaea that bridge the gap between prokaryotes and eukaryotes.</title>
        <authorList>
            <person name="Spang A."/>
            <person name="Saw J.H."/>
            <person name="Jorgensen S.L."/>
            <person name="Zaremba-Niedzwiedzka K."/>
            <person name="Martijn J."/>
            <person name="Lind A.E."/>
            <person name="van Eijk R."/>
            <person name="Schleper C."/>
            <person name="Guy L."/>
            <person name="Ettema T.J."/>
        </authorList>
    </citation>
    <scope>NUCLEOTIDE SEQUENCE</scope>
</reference>
<protein>
    <submittedName>
        <fullName evidence="2">Uncharacterized protein</fullName>
    </submittedName>
</protein>
<feature type="compositionally biased region" description="Basic and acidic residues" evidence="1">
    <location>
        <begin position="35"/>
        <end position="48"/>
    </location>
</feature>
<sequence length="103" mass="11444">YQVDKKGRIKATKTIGRHFRIPASEALSLLRTFGEEGKSSSSDSKELCRQQVPTTNSDEECGNCLTSNRKNKQVKAKKKKVLYAFGYGVGRGVHVLKGRSKVK</sequence>
<organism evidence="2">
    <name type="scientific">marine sediment metagenome</name>
    <dbReference type="NCBI Taxonomy" id="412755"/>
    <lineage>
        <taxon>unclassified sequences</taxon>
        <taxon>metagenomes</taxon>
        <taxon>ecological metagenomes</taxon>
    </lineage>
</organism>
<dbReference type="AlphaFoldDB" id="A0A0F8ZBN6"/>
<dbReference type="EMBL" id="LAZR01064466">
    <property type="protein sequence ID" value="KKK57461.1"/>
    <property type="molecule type" value="Genomic_DNA"/>
</dbReference>
<feature type="region of interest" description="Disordered" evidence="1">
    <location>
        <begin position="35"/>
        <end position="60"/>
    </location>
</feature>
<proteinExistence type="predicted"/>
<evidence type="ECO:0000256" key="1">
    <source>
        <dbReference type="SAM" id="MobiDB-lite"/>
    </source>
</evidence>
<accession>A0A0F8ZBN6</accession>
<gene>
    <name evidence="2" type="ORF">LCGC14_3054210</name>
</gene>
<name>A0A0F8ZBN6_9ZZZZ</name>
<comment type="caution">
    <text evidence="2">The sequence shown here is derived from an EMBL/GenBank/DDBJ whole genome shotgun (WGS) entry which is preliminary data.</text>
</comment>
<feature type="non-terminal residue" evidence="2">
    <location>
        <position position="1"/>
    </location>
</feature>